<keyword evidence="2" id="KW-0808">Transferase</keyword>
<dbReference type="OrthoDB" id="9800808at2"/>
<dbReference type="InterPro" id="IPR013749">
    <property type="entry name" value="PM/HMP-P_kinase-1"/>
</dbReference>
<evidence type="ECO:0000256" key="2">
    <source>
        <dbReference type="ARBA" id="ARBA00022679"/>
    </source>
</evidence>
<feature type="domain" description="Pyridoxamine kinase/Phosphomethylpyrimidine kinase" evidence="6">
    <location>
        <begin position="71"/>
        <end position="254"/>
    </location>
</feature>
<keyword evidence="4 7" id="KW-0418">Kinase</keyword>
<keyword evidence="8" id="KW-1185">Reference proteome</keyword>
<dbReference type="Gene3D" id="3.40.1190.20">
    <property type="match status" value="1"/>
</dbReference>
<keyword evidence="5" id="KW-0067">ATP-binding</keyword>
<dbReference type="RefSeq" id="WP_073127783.1">
    <property type="nucleotide sequence ID" value="NZ_BAABCH010000062.1"/>
</dbReference>
<evidence type="ECO:0000313" key="8">
    <source>
        <dbReference type="Proteomes" id="UP000243255"/>
    </source>
</evidence>
<evidence type="ECO:0000313" key="7">
    <source>
        <dbReference type="EMBL" id="SHH49637.1"/>
    </source>
</evidence>
<name>A0A1M5TFV2_9FIRM</name>
<dbReference type="GO" id="GO:0005524">
    <property type="term" value="F:ATP binding"/>
    <property type="evidence" value="ECO:0007669"/>
    <property type="project" value="UniProtKB-KW"/>
</dbReference>
<dbReference type="SUPFAM" id="SSF53613">
    <property type="entry name" value="Ribokinase-like"/>
    <property type="match status" value="1"/>
</dbReference>
<evidence type="ECO:0000259" key="6">
    <source>
        <dbReference type="Pfam" id="PF08543"/>
    </source>
</evidence>
<evidence type="ECO:0000256" key="4">
    <source>
        <dbReference type="ARBA" id="ARBA00022777"/>
    </source>
</evidence>
<proteinExistence type="predicted"/>
<dbReference type="AlphaFoldDB" id="A0A1M5TFV2"/>
<dbReference type="Proteomes" id="UP000243255">
    <property type="component" value="Unassembled WGS sequence"/>
</dbReference>
<dbReference type="CDD" id="cd01173">
    <property type="entry name" value="pyridoxal_pyridoxamine_kinase"/>
    <property type="match status" value="1"/>
</dbReference>
<dbReference type="PANTHER" id="PTHR10534:SF2">
    <property type="entry name" value="PYRIDOXAL KINASE"/>
    <property type="match status" value="1"/>
</dbReference>
<dbReference type="STRING" id="1121321.SAMN04488530_1603"/>
<dbReference type="NCBIfam" id="NF005491">
    <property type="entry name" value="PRK07105.1"/>
    <property type="match status" value="1"/>
</dbReference>
<dbReference type="PANTHER" id="PTHR10534">
    <property type="entry name" value="PYRIDOXAL KINASE"/>
    <property type="match status" value="1"/>
</dbReference>
<evidence type="ECO:0000256" key="3">
    <source>
        <dbReference type="ARBA" id="ARBA00022741"/>
    </source>
</evidence>
<dbReference type="EC" id="2.7.1.35" evidence="1"/>
<evidence type="ECO:0000256" key="5">
    <source>
        <dbReference type="ARBA" id="ARBA00022840"/>
    </source>
</evidence>
<sequence length="273" mass="30413">MQKKVAAINDLSGIGKCSLTVAIPILSALKVQCCPFPTAILSSQTGYPEFTFLDFTDEMDSYSKVWQNLGVNFDTIYSGFLGSEHQIEIVSNFIKQNNSSFIVVDPVMGDNGKMYPVFTQKMCDQIRELVKLSNLTTPNLTEACFLAGKNFYQNKFTRKELLDIAKAVSDLGPENVIITGILENNNILNLSYNKNNDESSFTSVKYNNCSYSGTGDIFTSIVCGLVTNNYDLNFAVDTATKFIYKSVNYTSQFDTHRNDGVMFENFLGELTSL</sequence>
<protein>
    <recommendedName>
        <fullName evidence="1">pyridoxal kinase</fullName>
        <ecNumber evidence="1">2.7.1.35</ecNumber>
    </recommendedName>
</protein>
<dbReference type="InterPro" id="IPR004625">
    <property type="entry name" value="PyrdxlKinase"/>
</dbReference>
<dbReference type="EMBL" id="FQWX01000060">
    <property type="protein sequence ID" value="SHH49637.1"/>
    <property type="molecule type" value="Genomic_DNA"/>
</dbReference>
<dbReference type="GO" id="GO:0005829">
    <property type="term" value="C:cytosol"/>
    <property type="evidence" value="ECO:0007669"/>
    <property type="project" value="TreeGrafter"/>
</dbReference>
<dbReference type="InterPro" id="IPR029056">
    <property type="entry name" value="Ribokinase-like"/>
</dbReference>
<evidence type="ECO:0000256" key="1">
    <source>
        <dbReference type="ARBA" id="ARBA00012104"/>
    </source>
</evidence>
<organism evidence="7 8">
    <name type="scientific">Asaccharospora irregularis DSM 2635</name>
    <dbReference type="NCBI Taxonomy" id="1121321"/>
    <lineage>
        <taxon>Bacteria</taxon>
        <taxon>Bacillati</taxon>
        <taxon>Bacillota</taxon>
        <taxon>Clostridia</taxon>
        <taxon>Peptostreptococcales</taxon>
        <taxon>Peptostreptococcaceae</taxon>
        <taxon>Asaccharospora</taxon>
    </lineage>
</organism>
<reference evidence="8" key="1">
    <citation type="submission" date="2016-11" db="EMBL/GenBank/DDBJ databases">
        <authorList>
            <person name="Varghese N."/>
            <person name="Submissions S."/>
        </authorList>
    </citation>
    <scope>NUCLEOTIDE SEQUENCE [LARGE SCALE GENOMIC DNA]</scope>
    <source>
        <strain evidence="8">DSM 2635</strain>
    </source>
</reference>
<accession>A0A1M5TFV2</accession>
<dbReference type="Pfam" id="PF08543">
    <property type="entry name" value="Phos_pyr_kin"/>
    <property type="match status" value="1"/>
</dbReference>
<dbReference type="GO" id="GO:0009443">
    <property type="term" value="P:pyridoxal 5'-phosphate salvage"/>
    <property type="evidence" value="ECO:0007669"/>
    <property type="project" value="InterPro"/>
</dbReference>
<dbReference type="GO" id="GO:0008478">
    <property type="term" value="F:pyridoxal kinase activity"/>
    <property type="evidence" value="ECO:0007669"/>
    <property type="project" value="UniProtKB-EC"/>
</dbReference>
<keyword evidence="3" id="KW-0547">Nucleotide-binding</keyword>
<gene>
    <name evidence="7" type="ORF">SAMN04488530_1603</name>
</gene>